<evidence type="ECO:0000259" key="1">
    <source>
        <dbReference type="Pfam" id="PF06985"/>
    </source>
</evidence>
<evidence type="ECO:0000313" key="2">
    <source>
        <dbReference type="EMBL" id="RNJ51948.1"/>
    </source>
</evidence>
<feature type="domain" description="Heterokaryon incompatibility" evidence="1">
    <location>
        <begin position="44"/>
        <end position="211"/>
    </location>
</feature>
<dbReference type="GeneID" id="39608976"/>
<protein>
    <recommendedName>
        <fullName evidence="1">Heterokaryon incompatibility domain-containing protein</fullName>
    </recommendedName>
</protein>
<dbReference type="PANTHER" id="PTHR24148">
    <property type="entry name" value="ANKYRIN REPEAT DOMAIN-CONTAINING PROTEIN 39 HOMOLOG-RELATED"/>
    <property type="match status" value="1"/>
</dbReference>
<dbReference type="EMBL" id="RBVV01000316">
    <property type="protein sequence ID" value="RNJ51948.1"/>
    <property type="molecule type" value="Genomic_DNA"/>
</dbReference>
<reference evidence="2 3" key="1">
    <citation type="submission" date="2018-10" db="EMBL/GenBank/DDBJ databases">
        <title>Genome sequence of Verticillium nonalfalfae VnAa140.</title>
        <authorList>
            <person name="Stajich J.E."/>
            <person name="Kasson M.T."/>
        </authorList>
    </citation>
    <scope>NUCLEOTIDE SEQUENCE [LARGE SCALE GENOMIC DNA]</scope>
    <source>
        <strain evidence="2 3">VnAa140</strain>
    </source>
</reference>
<sequence length="445" mass="50410">MEPNPYVDLPTPTSFRVAEILPGNTSDPISYLLHTADWKAVPSYDAVSYAWGDPNVTRPVVCEGKIVNVTENLHSALTRLRFPDRSRNIWADALCINQRDIPERSLQVRQMLRIYRSAQAVLVWLGPDTADRMAEIAVSSLFKISDFVCERLGIPVSGLGSTDTVLQEVVSRNRDCLPLPSDCDFSTASTWKSLRWLYSHPYFTRVWAIQEIAANKVRLVYANYEITEWERVELVASYIIMETTFSKEYDFSTTYCWWAASTSECAKQPKSWLFCLYLASNYRSTDARDHVYGLRGLMDFADGGELLDADYSKSVTEVYRDSVEAALVNFKKTDVLLYVNGNHSPSWIPRWDEPMLFRNPFRFGKQVPWQPTGDTKATWGIDKRANVLSLTGCVIGTVRLAESYNESIFGNALLMSEDGRSQLHMVGHVGADDDEGIDDFVEGFV</sequence>
<dbReference type="RefSeq" id="XP_028490106.1">
    <property type="nucleotide sequence ID" value="XM_028639446.1"/>
</dbReference>
<dbReference type="AlphaFoldDB" id="A0A3M9XXZ4"/>
<proteinExistence type="predicted"/>
<name>A0A3M9XXZ4_9PEZI</name>
<organism evidence="2 3">
    <name type="scientific">Verticillium nonalfalfae</name>
    <dbReference type="NCBI Taxonomy" id="1051616"/>
    <lineage>
        <taxon>Eukaryota</taxon>
        <taxon>Fungi</taxon>
        <taxon>Dikarya</taxon>
        <taxon>Ascomycota</taxon>
        <taxon>Pezizomycotina</taxon>
        <taxon>Sordariomycetes</taxon>
        <taxon>Hypocreomycetidae</taxon>
        <taxon>Glomerellales</taxon>
        <taxon>Plectosphaerellaceae</taxon>
        <taxon>Verticillium</taxon>
    </lineage>
</organism>
<keyword evidence="3" id="KW-1185">Reference proteome</keyword>
<accession>A0A3M9XXZ4</accession>
<evidence type="ECO:0000313" key="3">
    <source>
        <dbReference type="Proteomes" id="UP000267145"/>
    </source>
</evidence>
<dbReference type="Pfam" id="PF06985">
    <property type="entry name" value="HET"/>
    <property type="match status" value="1"/>
</dbReference>
<comment type="caution">
    <text evidence="2">The sequence shown here is derived from an EMBL/GenBank/DDBJ whole genome shotgun (WGS) entry which is preliminary data.</text>
</comment>
<dbReference type="Proteomes" id="UP000267145">
    <property type="component" value="Unassembled WGS sequence"/>
</dbReference>
<dbReference type="InterPro" id="IPR052895">
    <property type="entry name" value="HetReg/Transcr_Mod"/>
</dbReference>
<dbReference type="PANTHER" id="PTHR24148:SF64">
    <property type="entry name" value="HETEROKARYON INCOMPATIBILITY DOMAIN-CONTAINING PROTEIN"/>
    <property type="match status" value="1"/>
</dbReference>
<dbReference type="STRING" id="1051616.A0A3M9XXZ4"/>
<gene>
    <name evidence="2" type="ORF">D7B24_005287</name>
</gene>
<dbReference type="InterPro" id="IPR010730">
    <property type="entry name" value="HET"/>
</dbReference>